<evidence type="ECO:0000256" key="4">
    <source>
        <dbReference type="ARBA" id="ARBA00022771"/>
    </source>
</evidence>
<dbReference type="GO" id="GO:0001228">
    <property type="term" value="F:DNA-binding transcription activator activity, RNA polymerase II-specific"/>
    <property type="evidence" value="ECO:0007669"/>
    <property type="project" value="TreeGrafter"/>
</dbReference>
<keyword evidence="2" id="KW-0479">Metal-binding</keyword>
<dbReference type="AlphaFoldDB" id="A0A553PA00"/>
<feature type="domain" description="C2H2-type" evidence="8">
    <location>
        <begin position="248"/>
        <end position="275"/>
    </location>
</feature>
<proteinExistence type="predicted"/>
<evidence type="ECO:0000256" key="3">
    <source>
        <dbReference type="ARBA" id="ARBA00022737"/>
    </source>
</evidence>
<keyword evidence="3" id="KW-0677">Repeat</keyword>
<dbReference type="OMA" id="ECCLILP"/>
<evidence type="ECO:0000256" key="1">
    <source>
        <dbReference type="ARBA" id="ARBA00004123"/>
    </source>
</evidence>
<dbReference type="InterPro" id="IPR036236">
    <property type="entry name" value="Znf_C2H2_sf"/>
</dbReference>
<dbReference type="Gene3D" id="3.30.160.60">
    <property type="entry name" value="Classic Zinc Finger"/>
    <property type="match status" value="4"/>
</dbReference>
<dbReference type="FunFam" id="3.30.160.60:FF:002343">
    <property type="entry name" value="Zinc finger protein 33A"/>
    <property type="match status" value="1"/>
</dbReference>
<keyword evidence="6" id="KW-0539">Nucleus</keyword>
<evidence type="ECO:0000256" key="5">
    <source>
        <dbReference type="ARBA" id="ARBA00022833"/>
    </source>
</evidence>
<feature type="domain" description="C2H2-type" evidence="8">
    <location>
        <begin position="398"/>
        <end position="425"/>
    </location>
</feature>
<name>A0A553PA00_TIGCA</name>
<dbReference type="GO" id="GO:0005634">
    <property type="term" value="C:nucleus"/>
    <property type="evidence" value="ECO:0007669"/>
    <property type="project" value="UniProtKB-SubCell"/>
</dbReference>
<evidence type="ECO:0000256" key="7">
    <source>
        <dbReference type="PROSITE-ProRule" id="PRU00042"/>
    </source>
</evidence>
<dbReference type="PANTHER" id="PTHR24376">
    <property type="entry name" value="ZINC FINGER PROTEIN"/>
    <property type="match status" value="1"/>
</dbReference>
<organism evidence="9 10">
    <name type="scientific">Tigriopus californicus</name>
    <name type="common">Marine copepod</name>
    <dbReference type="NCBI Taxonomy" id="6832"/>
    <lineage>
        <taxon>Eukaryota</taxon>
        <taxon>Metazoa</taxon>
        <taxon>Ecdysozoa</taxon>
        <taxon>Arthropoda</taxon>
        <taxon>Crustacea</taxon>
        <taxon>Multicrustacea</taxon>
        <taxon>Hexanauplia</taxon>
        <taxon>Copepoda</taxon>
        <taxon>Harpacticoida</taxon>
        <taxon>Harpacticidae</taxon>
        <taxon>Tigriopus</taxon>
    </lineage>
</organism>
<keyword evidence="4 7" id="KW-0863">Zinc-finger</keyword>
<dbReference type="GO" id="GO:0008270">
    <property type="term" value="F:zinc ion binding"/>
    <property type="evidence" value="ECO:0007669"/>
    <property type="project" value="UniProtKB-KW"/>
</dbReference>
<accession>A0A553PA00</accession>
<comment type="caution">
    <text evidence="9">The sequence shown here is derived from an EMBL/GenBank/DDBJ whole genome shotgun (WGS) entry which is preliminary data.</text>
</comment>
<keyword evidence="10" id="KW-1185">Reference proteome</keyword>
<evidence type="ECO:0000256" key="6">
    <source>
        <dbReference type="ARBA" id="ARBA00023242"/>
    </source>
</evidence>
<dbReference type="GO" id="GO:0000978">
    <property type="term" value="F:RNA polymerase II cis-regulatory region sequence-specific DNA binding"/>
    <property type="evidence" value="ECO:0007669"/>
    <property type="project" value="TreeGrafter"/>
</dbReference>
<comment type="subcellular location">
    <subcellularLocation>
        <location evidence="1">Nucleus</location>
    </subcellularLocation>
</comment>
<dbReference type="PROSITE" id="PS00028">
    <property type="entry name" value="ZINC_FINGER_C2H2_1"/>
    <property type="match status" value="5"/>
</dbReference>
<dbReference type="Pfam" id="PF00096">
    <property type="entry name" value="zf-C2H2"/>
    <property type="match status" value="5"/>
</dbReference>
<dbReference type="SUPFAM" id="SSF57667">
    <property type="entry name" value="beta-beta-alpha zinc fingers"/>
    <property type="match status" value="3"/>
</dbReference>
<feature type="domain" description="C2H2-type" evidence="8">
    <location>
        <begin position="307"/>
        <end position="334"/>
    </location>
</feature>
<sequence>MWVNVKNTAWTLLPFVRKWATQPENQSNLPIYCSSQAVMHLNVLIVQALWPYLKDILLEHFPECCLILPEVSGADLARLVSDLLQAAPPPHPPALDTHGQIVRDLHIPLDLSCPPPWAPPALSAPAAPAHRVTRSARPRLSKPVLASPRSVVSSAVASMEGLSSANEDTFLLSDVDIDSLSEEILNENFADQNARLVCLICYKIFGSQEHVKYKEHMTQHTQLELKRVPVRAPPIRPTTPLSPPQGHFVCDTCGRALATQTALTKHQRSHAALPSTSHQCDQCHVSFMNRKAWQSHLKTGLCRVQSRTCEVCQKVLVDKTRLSIHMRIHSGHKPFQCPHCAKRFSQKRSLTEHELVHEKIRRFKCGVCDRSFVQKNHFKYHMASVHNQLPEGQESPTHSCGLCGKFFAFQFQLKKHEDIHVKKLEGHFQALQELNQ</sequence>
<dbReference type="InterPro" id="IPR013087">
    <property type="entry name" value="Znf_C2H2_type"/>
</dbReference>
<feature type="domain" description="C2H2-type" evidence="8">
    <location>
        <begin position="335"/>
        <end position="362"/>
    </location>
</feature>
<gene>
    <name evidence="9" type="ORF">TCAL_01664</name>
</gene>
<dbReference type="EMBL" id="VCGU01000005">
    <property type="protein sequence ID" value="TRY74503.1"/>
    <property type="molecule type" value="Genomic_DNA"/>
</dbReference>
<dbReference type="SMART" id="SM00355">
    <property type="entry name" value="ZnF_C2H2"/>
    <property type="match status" value="7"/>
</dbReference>
<dbReference type="PANTHER" id="PTHR24376:SF216">
    <property type="entry name" value="ZINC FINGER PROTEIN 420-LIKE"/>
    <property type="match status" value="1"/>
</dbReference>
<evidence type="ECO:0000259" key="8">
    <source>
        <dbReference type="PROSITE" id="PS50157"/>
    </source>
</evidence>
<dbReference type="Proteomes" id="UP000318571">
    <property type="component" value="Chromosome 2"/>
</dbReference>
<evidence type="ECO:0000313" key="10">
    <source>
        <dbReference type="Proteomes" id="UP000318571"/>
    </source>
</evidence>
<protein>
    <recommendedName>
        <fullName evidence="8">C2H2-type domain-containing protein</fullName>
    </recommendedName>
</protein>
<dbReference type="PROSITE" id="PS50157">
    <property type="entry name" value="ZINC_FINGER_C2H2_2"/>
    <property type="match status" value="5"/>
</dbReference>
<dbReference type="STRING" id="6832.A0A553PA00"/>
<evidence type="ECO:0000256" key="2">
    <source>
        <dbReference type="ARBA" id="ARBA00022723"/>
    </source>
</evidence>
<keyword evidence="5" id="KW-0862">Zinc</keyword>
<dbReference type="FunFam" id="3.30.160.60:FF:000446">
    <property type="entry name" value="Zinc finger protein"/>
    <property type="match status" value="1"/>
</dbReference>
<evidence type="ECO:0000313" key="9">
    <source>
        <dbReference type="EMBL" id="TRY74503.1"/>
    </source>
</evidence>
<dbReference type="OrthoDB" id="6408474at2759"/>
<reference evidence="9 10" key="1">
    <citation type="journal article" date="2018" name="Nat. Ecol. Evol.">
        <title>Genomic signatures of mitonuclear coevolution across populations of Tigriopus californicus.</title>
        <authorList>
            <person name="Barreto F.S."/>
            <person name="Watson E.T."/>
            <person name="Lima T.G."/>
            <person name="Willett C.S."/>
            <person name="Edmands S."/>
            <person name="Li W."/>
            <person name="Burton R.S."/>
        </authorList>
    </citation>
    <scope>NUCLEOTIDE SEQUENCE [LARGE SCALE GENOMIC DNA]</scope>
    <source>
        <strain evidence="9 10">San Diego</strain>
    </source>
</reference>
<feature type="domain" description="C2H2-type" evidence="8">
    <location>
        <begin position="363"/>
        <end position="391"/>
    </location>
</feature>